<dbReference type="Gene3D" id="1.20.1260.10">
    <property type="match status" value="2"/>
</dbReference>
<dbReference type="Pfam" id="PF11553">
    <property type="entry name" value="DUF3231"/>
    <property type="match status" value="2"/>
</dbReference>
<dbReference type="RefSeq" id="WP_101178535.1">
    <property type="nucleotide sequence ID" value="NZ_PISE01000044.1"/>
</dbReference>
<reference evidence="1 2" key="1">
    <citation type="journal article" date="2003" name="Int. J. Syst. Evol. Microbiol.">
        <title>Bacillus nealsonii sp. nov., isolated from a spacecraft-assembly facility, whose spores are gamma-radiation resistant.</title>
        <authorList>
            <person name="Venkateswaran K."/>
            <person name="Kempf M."/>
            <person name="Chen F."/>
            <person name="Satomi M."/>
            <person name="Nicholson W."/>
            <person name="Kern R."/>
        </authorList>
    </citation>
    <scope>NUCLEOTIDE SEQUENCE [LARGE SCALE GENOMIC DNA]</scope>
    <source>
        <strain evidence="1 2">FO-92</strain>
    </source>
</reference>
<evidence type="ECO:0000313" key="2">
    <source>
        <dbReference type="Proteomes" id="UP000233375"/>
    </source>
</evidence>
<proteinExistence type="predicted"/>
<dbReference type="EMBL" id="PISE01000044">
    <property type="protein sequence ID" value="PKG22295.1"/>
    <property type="molecule type" value="Genomic_DNA"/>
</dbReference>
<protein>
    <recommendedName>
        <fullName evidence="3">DUF3231 family protein</fullName>
    </recommendedName>
</protein>
<comment type="caution">
    <text evidence="1">The sequence shown here is derived from an EMBL/GenBank/DDBJ whole genome shotgun (WGS) entry which is preliminary data.</text>
</comment>
<dbReference type="Proteomes" id="UP000233375">
    <property type="component" value="Unassembled WGS sequence"/>
</dbReference>
<evidence type="ECO:0000313" key="1">
    <source>
        <dbReference type="EMBL" id="PKG22295.1"/>
    </source>
</evidence>
<dbReference type="AlphaFoldDB" id="A0A2N0YYH4"/>
<organism evidence="1 2">
    <name type="scientific">Niallia nealsonii</name>
    <dbReference type="NCBI Taxonomy" id="115979"/>
    <lineage>
        <taxon>Bacteria</taxon>
        <taxon>Bacillati</taxon>
        <taxon>Bacillota</taxon>
        <taxon>Bacilli</taxon>
        <taxon>Bacillales</taxon>
        <taxon>Bacillaceae</taxon>
        <taxon>Niallia</taxon>
    </lineage>
</organism>
<dbReference type="InterPro" id="IPR021617">
    <property type="entry name" value="DUF3231"/>
</dbReference>
<name>A0A2N0YYH4_9BACI</name>
<sequence>MHDSNVKLTSSEIACIWTSYMNNSMSVCILSHMKKHIEDSEIKAVIDLALTISIKQVDHLATIFKKDTYEKPYGFSKNDVNLEAPALFTDTFCLFYINHMAKAGLLAFSGLLSMSVREDIVEIFTNGLADTSKLFRKSTSLLISKGLIVRSPYILVPKTKDYVDSNSYLSGFHFFHKKRPLNSIEISHLFMNTQTNNVGSKISLAFAQTSANKDVQQFMMQGKEIAQKHIKIFMNTLLEENLQSPMSADIGITNSTIPTFSDKLIMFHMSLLSAAGIGNYSAAAGASQRSDLAINYERLSFEIAQYAKGGADLMIKNSWLEQPPGILDRTTLVKNKKSEFH</sequence>
<evidence type="ECO:0008006" key="3">
    <source>
        <dbReference type="Google" id="ProtNLM"/>
    </source>
</evidence>
<keyword evidence="2" id="KW-1185">Reference proteome</keyword>
<dbReference type="InterPro" id="IPR012347">
    <property type="entry name" value="Ferritin-like"/>
</dbReference>
<dbReference type="OrthoDB" id="1675670at2"/>
<gene>
    <name evidence="1" type="ORF">CWS01_17845</name>
</gene>
<accession>A0A2N0YYH4</accession>